<evidence type="ECO:0000256" key="5">
    <source>
        <dbReference type="ARBA" id="ARBA00022500"/>
    </source>
</evidence>
<evidence type="ECO:0000256" key="6">
    <source>
        <dbReference type="ARBA" id="ARBA00022692"/>
    </source>
</evidence>
<comment type="function">
    <text evidence="1 10">Controls the rotational direction of flagella during chemotaxis.</text>
</comment>
<comment type="caution">
    <text evidence="11">The sequence shown here is derived from an EMBL/GenBank/DDBJ whole genome shotgun (WGS) entry which is preliminary data.</text>
</comment>
<evidence type="ECO:0000256" key="4">
    <source>
        <dbReference type="ARBA" id="ARBA00022475"/>
    </source>
</evidence>
<evidence type="ECO:0000256" key="7">
    <source>
        <dbReference type="ARBA" id="ARBA00022779"/>
    </source>
</evidence>
<keyword evidence="5 10" id="KW-0145">Chemotaxis</keyword>
<dbReference type="Proteomes" id="UP000584642">
    <property type="component" value="Unassembled WGS sequence"/>
</dbReference>
<keyword evidence="6" id="KW-0812">Transmembrane</keyword>
<reference evidence="11 12" key="1">
    <citation type="submission" date="2020-05" db="EMBL/GenBank/DDBJ databases">
        <title>Azospirillum oleiclasticum sp. nov, a nitrogen-fixing and heavy crude oil-emulsifying bacterium isolated from the crude oil of Yumen Oilfield.</title>
        <authorList>
            <person name="Wu D."/>
            <person name="Cai M."/>
            <person name="Zhang X."/>
        </authorList>
    </citation>
    <scope>NUCLEOTIDE SEQUENCE [LARGE SCALE GENOMIC DNA]</scope>
    <source>
        <strain evidence="11 12">ROY-1-1-2</strain>
    </source>
</reference>
<accession>A0ABX2T661</accession>
<keyword evidence="7 10" id="KW-0283">Flagellar rotation</keyword>
<dbReference type="RefSeq" id="WP_180279909.1">
    <property type="nucleotide sequence ID" value="NZ_JABFDB010000001.1"/>
</dbReference>
<gene>
    <name evidence="11" type="ORF">HND93_00330</name>
</gene>
<keyword evidence="10" id="KW-0997">Cell inner membrane</keyword>
<evidence type="ECO:0000256" key="10">
    <source>
        <dbReference type="RuleBase" id="RU364125"/>
    </source>
</evidence>
<dbReference type="Pfam" id="PF03748">
    <property type="entry name" value="FliL"/>
    <property type="match status" value="1"/>
</dbReference>
<evidence type="ECO:0000313" key="11">
    <source>
        <dbReference type="EMBL" id="NYZ18140.1"/>
    </source>
</evidence>
<proteinExistence type="inferred from homology"/>
<organism evidence="11 12">
    <name type="scientific">Azospirillum oleiclasticum</name>
    <dbReference type="NCBI Taxonomy" id="2735135"/>
    <lineage>
        <taxon>Bacteria</taxon>
        <taxon>Pseudomonadati</taxon>
        <taxon>Pseudomonadota</taxon>
        <taxon>Alphaproteobacteria</taxon>
        <taxon>Rhodospirillales</taxon>
        <taxon>Azospirillaceae</taxon>
        <taxon>Azospirillum</taxon>
    </lineage>
</organism>
<keyword evidence="11" id="KW-0282">Flagellum</keyword>
<keyword evidence="12" id="KW-1185">Reference proteome</keyword>
<dbReference type="EMBL" id="JABFDB010000001">
    <property type="protein sequence ID" value="NYZ18140.1"/>
    <property type="molecule type" value="Genomic_DNA"/>
</dbReference>
<evidence type="ECO:0000256" key="3">
    <source>
        <dbReference type="ARBA" id="ARBA00008281"/>
    </source>
</evidence>
<comment type="similarity">
    <text evidence="3 10">Belongs to the FliL family.</text>
</comment>
<comment type="subcellular location">
    <subcellularLocation>
        <location evidence="10">Cell inner membrane</location>
    </subcellularLocation>
    <subcellularLocation>
        <location evidence="2">Cell membrane</location>
        <topology evidence="2">Single-pass membrane protein</topology>
    </subcellularLocation>
</comment>
<evidence type="ECO:0000256" key="1">
    <source>
        <dbReference type="ARBA" id="ARBA00002254"/>
    </source>
</evidence>
<sequence length="163" mass="17578">MAAALTGNRRMVPLGSRVRRPNTGLLLFAALFVAMAMLGTGGAFALRAVAKPPGAIQRDVASRLPTYVPLPALSLTLSDGYRLRTLHLRVLLEFDPRTPADAVKPYEPRIVNALSSGMSDIHPSELSGSDGSRIVKDAVTVAANRELRPLRVRGVLLQEMLVR</sequence>
<evidence type="ECO:0000313" key="12">
    <source>
        <dbReference type="Proteomes" id="UP000584642"/>
    </source>
</evidence>
<dbReference type="InterPro" id="IPR005503">
    <property type="entry name" value="FliL"/>
</dbReference>
<keyword evidence="4" id="KW-1003">Cell membrane</keyword>
<keyword evidence="11" id="KW-0966">Cell projection</keyword>
<name>A0ABX2T661_9PROT</name>
<keyword evidence="9 10" id="KW-0472">Membrane</keyword>
<evidence type="ECO:0000256" key="2">
    <source>
        <dbReference type="ARBA" id="ARBA00004162"/>
    </source>
</evidence>
<protein>
    <recommendedName>
        <fullName evidence="10">Flagellar protein FliL</fullName>
    </recommendedName>
</protein>
<evidence type="ECO:0000256" key="9">
    <source>
        <dbReference type="ARBA" id="ARBA00023136"/>
    </source>
</evidence>
<evidence type="ECO:0000256" key="8">
    <source>
        <dbReference type="ARBA" id="ARBA00022989"/>
    </source>
</evidence>
<keyword evidence="8" id="KW-1133">Transmembrane helix</keyword>
<keyword evidence="11" id="KW-0969">Cilium</keyword>